<accession>A0A0A7W7G5</accession>
<dbReference type="EMBL" id="KP083245">
    <property type="protein sequence ID" value="AJB29833.1"/>
    <property type="molecule type" value="Genomic_RNA"/>
</dbReference>
<reference evidence="1" key="1">
    <citation type="submission" date="2014-10" db="EMBL/GenBank/DDBJ databases">
        <title>Virus disease investigation in the main rice planting areas of Yunnan from 2013 to 2014 and molecular variation of RSV different isolates.</title>
        <authorList>
            <person name="Zhang S.Y."/>
            <person name="Li F."/>
        </authorList>
    </citation>
    <scope>NUCLEOTIDE SEQUENCE</scope>
    <source>
        <strain evidence="1">YYAn9</strain>
    </source>
</reference>
<dbReference type="InterPro" id="IPR004980">
    <property type="entry name" value="Tenui_NS4"/>
</dbReference>
<dbReference type="GO" id="GO:0046740">
    <property type="term" value="P:transport of virus in host, cell to cell"/>
    <property type="evidence" value="ECO:0007669"/>
    <property type="project" value="InterPro"/>
</dbReference>
<organism evidence="1">
    <name type="scientific">Tenuivirus oryzaclavatae</name>
    <dbReference type="NCBI Taxonomy" id="3052763"/>
    <lineage>
        <taxon>Viruses</taxon>
        <taxon>Riboviria</taxon>
        <taxon>Orthornavirae</taxon>
        <taxon>Negarnaviricota</taxon>
        <taxon>Polyploviricotina</taxon>
        <taxon>Bunyaviricetes</taxon>
        <taxon>Hareavirales</taxon>
        <taxon>Phenuiviridae</taxon>
        <taxon>Tenuivirus</taxon>
    </lineage>
</organism>
<gene>
    <name evidence="1" type="primary">NScV4</name>
</gene>
<sequence length="286" mass="32349">MALSRLLSTSKSKVLYDDLSEESQKRVDNKNRKSLALSKRPLNQGRVTIDQAATMLGLEPFSFSDVKVNKYDMFIAKQDYSVKAHRKATFNILVDPYWFHQPLTHYPFFRVATFAMVWIGIKGRASGITTLRIIDKSYVNPSDQVEVEVLYPISKNFAVLGSLANFLALEDKHNLQVSVSVDDSSVQNCVISRTLWFWGIERTDLPVSMKTSDTVMFEFEPLEDKAINHLSSFSNFTTNVVQKAVGGAFTSKSFPELDTEKEFGVVKQPKKIPITRKSKSEVSVIM</sequence>
<proteinExistence type="predicted"/>
<name>A0A0A7W7G5_9VIRU</name>
<dbReference type="Pfam" id="PF03300">
    <property type="entry name" value="Tenui_NS4"/>
    <property type="match status" value="1"/>
</dbReference>
<evidence type="ECO:0000313" key="1">
    <source>
        <dbReference type="EMBL" id="AJB29833.1"/>
    </source>
</evidence>
<protein>
    <submittedName>
        <fullName evidence="1">Movement protein</fullName>
    </submittedName>
</protein>